<keyword evidence="8" id="KW-0812">Transmembrane</keyword>
<evidence type="ECO:0000256" key="3">
    <source>
        <dbReference type="ARBA" id="ARBA00022553"/>
    </source>
</evidence>
<accession>A0ABY6D5P5</accession>
<evidence type="ECO:0000313" key="10">
    <source>
        <dbReference type="EMBL" id="UXX81234.1"/>
    </source>
</evidence>
<feature type="repeat" description="TPR" evidence="7">
    <location>
        <begin position="191"/>
        <end position="224"/>
    </location>
</feature>
<gene>
    <name evidence="10" type="ORF">N7E81_09010</name>
</gene>
<dbReference type="Gene3D" id="1.10.287.130">
    <property type="match status" value="1"/>
</dbReference>
<keyword evidence="11" id="KW-1185">Reference proteome</keyword>
<dbReference type="Gene3D" id="1.25.40.10">
    <property type="entry name" value="Tetratricopeptide repeat domain"/>
    <property type="match status" value="2"/>
</dbReference>
<dbReference type="PANTHER" id="PTHR43711:SF31">
    <property type="entry name" value="HISTIDINE KINASE"/>
    <property type="match status" value="1"/>
</dbReference>
<dbReference type="Gene3D" id="3.30.565.10">
    <property type="entry name" value="Histidine kinase-like ATPase, C-terminal domain"/>
    <property type="match status" value="1"/>
</dbReference>
<keyword evidence="6" id="KW-0902">Two-component regulatory system</keyword>
<dbReference type="Pfam" id="PF00512">
    <property type="entry name" value="HisKA"/>
    <property type="match status" value="1"/>
</dbReference>
<comment type="catalytic activity">
    <reaction evidence="1">
        <text>ATP + protein L-histidine = ADP + protein N-phospho-L-histidine.</text>
        <dbReference type="EC" id="2.7.13.3"/>
    </reaction>
</comment>
<dbReference type="SMART" id="SM00388">
    <property type="entry name" value="HisKA"/>
    <property type="match status" value="1"/>
</dbReference>
<dbReference type="PROSITE" id="PS50109">
    <property type="entry name" value="HIS_KIN"/>
    <property type="match status" value="1"/>
</dbReference>
<dbReference type="GO" id="GO:0016301">
    <property type="term" value="F:kinase activity"/>
    <property type="evidence" value="ECO:0007669"/>
    <property type="project" value="UniProtKB-KW"/>
</dbReference>
<dbReference type="InterPro" id="IPR004358">
    <property type="entry name" value="Sig_transdc_His_kin-like_C"/>
</dbReference>
<dbReference type="PROSITE" id="PS50005">
    <property type="entry name" value="TPR"/>
    <property type="match status" value="2"/>
</dbReference>
<dbReference type="RefSeq" id="WP_263052958.1">
    <property type="nucleotide sequence ID" value="NZ_CP106735.1"/>
</dbReference>
<name>A0ABY6D5P5_9BACT</name>
<dbReference type="EC" id="2.7.13.3" evidence="2"/>
<keyword evidence="3" id="KW-0597">Phosphoprotein</keyword>
<keyword evidence="8" id="KW-0472">Membrane</keyword>
<keyword evidence="4" id="KW-0808">Transferase</keyword>
<protein>
    <recommendedName>
        <fullName evidence="2">histidine kinase</fullName>
        <ecNumber evidence="2">2.7.13.3</ecNumber>
    </recommendedName>
</protein>
<dbReference type="InterPro" id="IPR036890">
    <property type="entry name" value="HATPase_C_sf"/>
</dbReference>
<keyword evidence="5 10" id="KW-0418">Kinase</keyword>
<dbReference type="SUPFAM" id="SSF47384">
    <property type="entry name" value="Homodimeric domain of signal transducing histidine kinase"/>
    <property type="match status" value="1"/>
</dbReference>
<dbReference type="PANTHER" id="PTHR43711">
    <property type="entry name" value="TWO-COMPONENT HISTIDINE KINASE"/>
    <property type="match status" value="1"/>
</dbReference>
<dbReference type="InterPro" id="IPR036097">
    <property type="entry name" value="HisK_dim/P_sf"/>
</dbReference>
<feature type="transmembrane region" description="Helical" evidence="8">
    <location>
        <begin position="432"/>
        <end position="451"/>
    </location>
</feature>
<keyword evidence="7" id="KW-0802">TPR repeat</keyword>
<dbReference type="InterPro" id="IPR050736">
    <property type="entry name" value="Sensor_HK_Regulatory"/>
</dbReference>
<feature type="domain" description="Histidine kinase" evidence="9">
    <location>
        <begin position="481"/>
        <end position="693"/>
    </location>
</feature>
<evidence type="ECO:0000256" key="4">
    <source>
        <dbReference type="ARBA" id="ARBA00022679"/>
    </source>
</evidence>
<evidence type="ECO:0000256" key="8">
    <source>
        <dbReference type="SAM" id="Phobius"/>
    </source>
</evidence>
<proteinExistence type="predicted"/>
<dbReference type="SMART" id="SM00028">
    <property type="entry name" value="TPR"/>
    <property type="match status" value="4"/>
</dbReference>
<evidence type="ECO:0000313" key="11">
    <source>
        <dbReference type="Proteomes" id="UP001062165"/>
    </source>
</evidence>
<reference evidence="10" key="1">
    <citation type="submission" date="2022-10" db="EMBL/GenBank/DDBJ databases">
        <title>Comparative genomics and taxonomic characterization of three novel marine species of genus Reichenbachiella exhibiting antioxidant and polysaccharide degradation activities.</title>
        <authorList>
            <person name="Muhammad N."/>
            <person name="Lee Y.-J."/>
            <person name="Ko J."/>
            <person name="Kim S.-G."/>
        </authorList>
    </citation>
    <scope>NUCLEOTIDE SEQUENCE</scope>
    <source>
        <strain evidence="10">Wsw4-B4</strain>
    </source>
</reference>
<dbReference type="Proteomes" id="UP001062165">
    <property type="component" value="Chromosome"/>
</dbReference>
<evidence type="ECO:0000256" key="7">
    <source>
        <dbReference type="PROSITE-ProRule" id="PRU00339"/>
    </source>
</evidence>
<evidence type="ECO:0000256" key="5">
    <source>
        <dbReference type="ARBA" id="ARBA00022777"/>
    </source>
</evidence>
<dbReference type="InterPro" id="IPR011990">
    <property type="entry name" value="TPR-like_helical_dom_sf"/>
</dbReference>
<evidence type="ECO:0000259" key="9">
    <source>
        <dbReference type="PROSITE" id="PS50109"/>
    </source>
</evidence>
<dbReference type="InterPro" id="IPR003594">
    <property type="entry name" value="HATPase_dom"/>
</dbReference>
<dbReference type="SUPFAM" id="SSF48452">
    <property type="entry name" value="TPR-like"/>
    <property type="match status" value="2"/>
</dbReference>
<dbReference type="InterPro" id="IPR019734">
    <property type="entry name" value="TPR_rpt"/>
</dbReference>
<dbReference type="Pfam" id="PF13424">
    <property type="entry name" value="TPR_12"/>
    <property type="match status" value="1"/>
</dbReference>
<keyword evidence="8" id="KW-1133">Transmembrane helix</keyword>
<organism evidence="10 11">
    <name type="scientific">Reichenbachiella carrageenanivorans</name>
    <dbReference type="NCBI Taxonomy" id="2979869"/>
    <lineage>
        <taxon>Bacteria</taxon>
        <taxon>Pseudomonadati</taxon>
        <taxon>Bacteroidota</taxon>
        <taxon>Cytophagia</taxon>
        <taxon>Cytophagales</taxon>
        <taxon>Reichenbachiellaceae</taxon>
        <taxon>Reichenbachiella</taxon>
    </lineage>
</organism>
<dbReference type="SUPFAM" id="SSF55874">
    <property type="entry name" value="ATPase domain of HSP90 chaperone/DNA topoisomerase II/histidine kinase"/>
    <property type="match status" value="1"/>
</dbReference>
<feature type="repeat" description="TPR" evidence="7">
    <location>
        <begin position="151"/>
        <end position="184"/>
    </location>
</feature>
<dbReference type="EMBL" id="CP106735">
    <property type="protein sequence ID" value="UXX81234.1"/>
    <property type="molecule type" value="Genomic_DNA"/>
</dbReference>
<sequence>MGLFVKFSFFFFFVFLVGQAHARKKAEQDSSRADYFLDESFKTNQSDSIHFLLDLAIIYGKREENIDAYVEALVEKALEYVRSQQGDSSNKYMQLALQEARRLDPSTKILAKIHSQYGYHIGNQNQYLASLSHLDTAANLHLSISDSLSYADALTRIGALYDNNGNQVKALEYYLQASKIYEKNQDSTVYAGVINNVAVVYKKLGDLEGALAYYDKSYKLNVDMGNELGIAISELNRGMLYKEMGRHDEALSGVKSALNTFQQVKMSYGIAVSYHNLSEIHLVLNNLDSVLYYVDRSQEIALDMQYWMIVVSNQIVLAKALRDMGRPDISNKSALRAYELASKHGFLEKQEELTALLASNYEEVKDFATALMYYKEYESIKDSILSNESREQINRLRMAYDLEQKEADIENLELINSYQGAISEKEGKLRHILILGIVFCLVVMTLFFYLYRRQRRYAKALSEQKVQLTGLNKEKDDLIAMVAHDLRSPLNNIKGLLSLIKDYDGEEQEKMIQLANQSTDVLRTRINQILDVEAINVGRINLKLTKVKVTDVLNKLVHHVSPEAERKQISFFTNTIKQLTCKADENYLLQVLENLSINAIKFSNQKSEIYVKVTDWGEVVRFEVQDHGQGIPEEEIDQLFTRYAKISTLPTENEPSTGLGLPIVKKYVEAMGGKVWCESEVGEGSTFCIELPK</sequence>
<evidence type="ECO:0000256" key="1">
    <source>
        <dbReference type="ARBA" id="ARBA00000085"/>
    </source>
</evidence>
<evidence type="ECO:0000256" key="6">
    <source>
        <dbReference type="ARBA" id="ARBA00023012"/>
    </source>
</evidence>
<dbReference type="Pfam" id="PF13181">
    <property type="entry name" value="TPR_8"/>
    <property type="match status" value="1"/>
</dbReference>
<dbReference type="InterPro" id="IPR003661">
    <property type="entry name" value="HisK_dim/P_dom"/>
</dbReference>
<dbReference type="CDD" id="cd00082">
    <property type="entry name" value="HisKA"/>
    <property type="match status" value="1"/>
</dbReference>
<dbReference type="InterPro" id="IPR005467">
    <property type="entry name" value="His_kinase_dom"/>
</dbReference>
<evidence type="ECO:0000256" key="2">
    <source>
        <dbReference type="ARBA" id="ARBA00012438"/>
    </source>
</evidence>
<dbReference type="PRINTS" id="PR00344">
    <property type="entry name" value="BCTRLSENSOR"/>
</dbReference>
<dbReference type="Pfam" id="PF02518">
    <property type="entry name" value="HATPase_c"/>
    <property type="match status" value="1"/>
</dbReference>
<dbReference type="SMART" id="SM00387">
    <property type="entry name" value="HATPase_c"/>
    <property type="match status" value="1"/>
</dbReference>